<evidence type="ECO:0000256" key="7">
    <source>
        <dbReference type="SAM" id="Phobius"/>
    </source>
</evidence>
<feature type="region of interest" description="Disordered" evidence="6">
    <location>
        <begin position="406"/>
        <end position="428"/>
    </location>
</feature>
<evidence type="ECO:0000256" key="2">
    <source>
        <dbReference type="ARBA" id="ARBA00022448"/>
    </source>
</evidence>
<evidence type="ECO:0000256" key="4">
    <source>
        <dbReference type="ARBA" id="ARBA00022989"/>
    </source>
</evidence>
<dbReference type="SUPFAM" id="SSF103473">
    <property type="entry name" value="MFS general substrate transporter"/>
    <property type="match status" value="2"/>
</dbReference>
<feature type="transmembrane region" description="Helical" evidence="7">
    <location>
        <begin position="453"/>
        <end position="475"/>
    </location>
</feature>
<dbReference type="PANTHER" id="PTHR23504">
    <property type="entry name" value="MAJOR FACILITATOR SUPERFAMILY DOMAIN-CONTAINING PROTEIN 10"/>
    <property type="match status" value="1"/>
</dbReference>
<evidence type="ECO:0000259" key="8">
    <source>
        <dbReference type="PROSITE" id="PS50850"/>
    </source>
</evidence>
<dbReference type="InParanoid" id="E4V1Q1"/>
<feature type="transmembrane region" description="Helical" evidence="7">
    <location>
        <begin position="482"/>
        <end position="499"/>
    </location>
</feature>
<feature type="transmembrane region" description="Helical" evidence="7">
    <location>
        <begin position="139"/>
        <end position="160"/>
    </location>
</feature>
<dbReference type="EMBL" id="DS989827">
    <property type="protein sequence ID" value="EFR03966.1"/>
    <property type="molecule type" value="Genomic_DNA"/>
</dbReference>
<dbReference type="InterPro" id="IPR036259">
    <property type="entry name" value="MFS_trans_sf"/>
</dbReference>
<dbReference type="InterPro" id="IPR020846">
    <property type="entry name" value="MFS_dom"/>
</dbReference>
<dbReference type="RefSeq" id="XP_003170974.1">
    <property type="nucleotide sequence ID" value="XM_003170926.1"/>
</dbReference>
<dbReference type="PRINTS" id="PR01035">
    <property type="entry name" value="TCRTETA"/>
</dbReference>
<proteinExistence type="predicted"/>
<dbReference type="HOGENOM" id="CLU_001265_54_5_1"/>
<keyword evidence="4 7" id="KW-1133">Transmembrane helix</keyword>
<sequence>MAQYLPGNSLVTDRHWETPHLSTRLLLTSRKFVQPIMLSGLIGAVTRKIKMRNEEEKAPIYEKLASTSSRLDTTSKAEDDDEATASWASMPKKWQLAIIVFSWFWENVAMSSRDTYILFQLKTFKLPDGSVPGAASLAFQVSLLSVAIAIPELFLSTVWGILADSPRVGRKLVLLASLFTTGVSWLALAFSTSLPVVVACHILIGLANNKIAVMRTIIRDISGEKFESRAILLMPTAFNLGSTLGPLLGGILSDPVRMYPNAFVAGSSITRLLERWPYALPNMINGIAMILCGILTVFQLEETYKGKGQQSLSVVPGWAKKLGRQWSWTGYEKVATEENDRIEKTGQGEGDAPSKVDIERPAAASIWTRRLIMTLLSNGLMILHVGIFPALLAIFLSTPRYDPAGGSAAINPPPNDANQQSNAANSGLSVPPNYHPHAPFTFTGGLSFKPNNIAFALAIRGIIGLFLQLLFFPYLKRIFGLFRLYMCSLLVFPVTYFAVPYWATVPSTTSPHLPASGTLLWVFIAVTLSLQTTARSFVTPASRMILNAASPDKSSLGTVNGIAQSVAAAATIVGPLVTGWTYGMGLGLGVVGVAWWTMSGFAIMNAIAGAALMLENRYGGKRKACIQAEP</sequence>
<feature type="compositionally biased region" description="Low complexity" evidence="6">
    <location>
        <begin position="416"/>
        <end position="426"/>
    </location>
</feature>
<name>E4V1Q1_ARTGP</name>
<evidence type="ECO:0000256" key="6">
    <source>
        <dbReference type="SAM" id="MobiDB-lite"/>
    </source>
</evidence>
<feature type="transmembrane region" description="Helical" evidence="7">
    <location>
        <begin position="559"/>
        <end position="582"/>
    </location>
</feature>
<dbReference type="OrthoDB" id="10262656at2759"/>
<evidence type="ECO:0000256" key="5">
    <source>
        <dbReference type="ARBA" id="ARBA00023136"/>
    </source>
</evidence>
<dbReference type="GeneID" id="10026217"/>
<organism evidence="10">
    <name type="scientific">Arthroderma gypseum (strain ATCC MYA-4604 / CBS 118893)</name>
    <name type="common">Microsporum gypseum</name>
    <dbReference type="NCBI Taxonomy" id="535722"/>
    <lineage>
        <taxon>Eukaryota</taxon>
        <taxon>Fungi</taxon>
        <taxon>Dikarya</taxon>
        <taxon>Ascomycota</taxon>
        <taxon>Pezizomycotina</taxon>
        <taxon>Eurotiomycetes</taxon>
        <taxon>Eurotiomycetidae</taxon>
        <taxon>Onygenales</taxon>
        <taxon>Arthrodermataceae</taxon>
        <taxon>Nannizzia</taxon>
    </lineage>
</organism>
<dbReference type="GO" id="GO:0016020">
    <property type="term" value="C:membrane"/>
    <property type="evidence" value="ECO:0007669"/>
    <property type="project" value="UniProtKB-SubCell"/>
</dbReference>
<comment type="subcellular location">
    <subcellularLocation>
        <location evidence="1">Membrane</location>
        <topology evidence="1">Multi-pass membrane protein</topology>
    </subcellularLocation>
</comment>
<dbReference type="Proteomes" id="UP000002669">
    <property type="component" value="Unassembled WGS sequence"/>
</dbReference>
<reference evidence="10" key="1">
    <citation type="journal article" date="2012" name="MBio">
        <title>Comparative genome analysis of Trichophyton rubrum and related dermatophytes reveals candidate genes involved in infection.</title>
        <authorList>
            <person name="Martinez D.A."/>
            <person name="Oliver B.G."/>
            <person name="Graeser Y."/>
            <person name="Goldberg J.M."/>
            <person name="Li W."/>
            <person name="Martinez-Rossi N.M."/>
            <person name="Monod M."/>
            <person name="Shelest E."/>
            <person name="Barton R.C."/>
            <person name="Birch E."/>
            <person name="Brakhage A.A."/>
            <person name="Chen Z."/>
            <person name="Gurr S.J."/>
            <person name="Heiman D."/>
            <person name="Heitman J."/>
            <person name="Kosti I."/>
            <person name="Rossi A."/>
            <person name="Saif S."/>
            <person name="Samalova M."/>
            <person name="Saunders C.W."/>
            <person name="Shea T."/>
            <person name="Summerbell R.C."/>
            <person name="Xu J."/>
            <person name="Young S."/>
            <person name="Zeng Q."/>
            <person name="Birren B.W."/>
            <person name="Cuomo C.A."/>
            <person name="White T.C."/>
        </authorList>
    </citation>
    <scope>NUCLEOTIDE SEQUENCE [LARGE SCALE GENOMIC DNA]</scope>
    <source>
        <strain evidence="10">ATCC MYA-4604 / CBS 118893</strain>
    </source>
</reference>
<dbReference type="PANTHER" id="PTHR23504:SF6">
    <property type="entry name" value="MULTIDRUG TRANSPORTER, PUTATIVE (AFU_ORTHOLOGUE AFUA_4G08740)-RELATED"/>
    <property type="match status" value="1"/>
</dbReference>
<feature type="transmembrane region" description="Helical" evidence="7">
    <location>
        <begin position="594"/>
        <end position="614"/>
    </location>
</feature>
<protein>
    <recommendedName>
        <fullName evidence="8">Major facilitator superfamily (MFS) profile domain-containing protein</fullName>
    </recommendedName>
</protein>
<dbReference type="OMA" id="YHPHAPF"/>
<dbReference type="InterPro" id="IPR011701">
    <property type="entry name" value="MFS"/>
</dbReference>
<dbReference type="Gene3D" id="1.20.1250.20">
    <property type="entry name" value="MFS general substrate transporter like domains"/>
    <property type="match status" value="1"/>
</dbReference>
<dbReference type="Pfam" id="PF07690">
    <property type="entry name" value="MFS_1"/>
    <property type="match status" value="1"/>
</dbReference>
<keyword evidence="10" id="KW-1185">Reference proteome</keyword>
<dbReference type="VEuPathDB" id="FungiDB:MGYG_06968"/>
<dbReference type="PROSITE" id="PS50850">
    <property type="entry name" value="MFS"/>
    <property type="match status" value="1"/>
</dbReference>
<evidence type="ECO:0000313" key="9">
    <source>
        <dbReference type="EMBL" id="EFR03966.1"/>
    </source>
</evidence>
<keyword evidence="5 7" id="KW-0472">Membrane</keyword>
<dbReference type="InterPro" id="IPR001958">
    <property type="entry name" value="Tet-R_TetA/multi-R_MdtG-like"/>
</dbReference>
<feature type="transmembrane region" description="Helical" evidence="7">
    <location>
        <begin position="278"/>
        <end position="298"/>
    </location>
</feature>
<evidence type="ECO:0000256" key="3">
    <source>
        <dbReference type="ARBA" id="ARBA00022692"/>
    </source>
</evidence>
<gene>
    <name evidence="9" type="ORF">MGYG_06968</name>
</gene>
<feature type="transmembrane region" description="Helical" evidence="7">
    <location>
        <begin position="375"/>
        <end position="396"/>
    </location>
</feature>
<keyword evidence="2" id="KW-0813">Transport</keyword>
<feature type="domain" description="Major facilitator superfamily (MFS) profile" evidence="8">
    <location>
        <begin position="100"/>
        <end position="617"/>
    </location>
</feature>
<evidence type="ECO:0000256" key="1">
    <source>
        <dbReference type="ARBA" id="ARBA00004141"/>
    </source>
</evidence>
<evidence type="ECO:0000313" key="10">
    <source>
        <dbReference type="Proteomes" id="UP000002669"/>
    </source>
</evidence>
<dbReference type="GO" id="GO:0022857">
    <property type="term" value="F:transmembrane transporter activity"/>
    <property type="evidence" value="ECO:0007669"/>
    <property type="project" value="InterPro"/>
</dbReference>
<feature type="transmembrane region" description="Helical" evidence="7">
    <location>
        <begin position="519"/>
        <end position="538"/>
    </location>
</feature>
<accession>E4V1Q1</accession>
<feature type="transmembrane region" description="Helical" evidence="7">
    <location>
        <begin position="230"/>
        <end position="252"/>
    </location>
</feature>
<dbReference type="eggNOG" id="KOG2615">
    <property type="taxonomic scope" value="Eukaryota"/>
</dbReference>
<keyword evidence="3 7" id="KW-0812">Transmembrane</keyword>
<dbReference type="AlphaFoldDB" id="E4V1Q1"/>